<gene>
    <name evidence="2" type="ORF">GQF01_33775</name>
</gene>
<sequence>MFMEEEVIIYLRAGFLIVMLPVMAVVLFLMMKFKRMGYGWFLIHLVLFSIGALWWIRLLETRAFTSSIYNSLMIAMIGMLWLISMIFFVKGLLSLRNKGERV</sequence>
<accession>A0A6L8VA09</accession>
<protein>
    <recommendedName>
        <fullName evidence="4">ABC transporter permease</fullName>
    </recommendedName>
</protein>
<comment type="caution">
    <text evidence="2">The sequence shown here is derived from an EMBL/GenBank/DDBJ whole genome shotgun (WGS) entry which is preliminary data.</text>
</comment>
<evidence type="ECO:0000313" key="3">
    <source>
        <dbReference type="Proteomes" id="UP000481087"/>
    </source>
</evidence>
<evidence type="ECO:0000313" key="2">
    <source>
        <dbReference type="EMBL" id="MZQ87094.1"/>
    </source>
</evidence>
<dbReference type="EMBL" id="WTUZ01000040">
    <property type="protein sequence ID" value="MZQ87094.1"/>
    <property type="molecule type" value="Genomic_DNA"/>
</dbReference>
<keyword evidence="1" id="KW-0472">Membrane</keyword>
<reference evidence="2 3" key="1">
    <citation type="submission" date="2019-12" db="EMBL/GenBank/DDBJ databases">
        <title>Paenibacillus sp. nov. sp. isolated from soil.</title>
        <authorList>
            <person name="Kim J."/>
            <person name="Jeong S.E."/>
            <person name="Jung H.S."/>
            <person name="Jeon C.O."/>
        </authorList>
    </citation>
    <scope>NUCLEOTIDE SEQUENCE [LARGE SCALE GENOMIC DNA]</scope>
    <source>
        <strain evidence="2 3">5J-6</strain>
    </source>
</reference>
<feature type="transmembrane region" description="Helical" evidence="1">
    <location>
        <begin position="68"/>
        <end position="93"/>
    </location>
</feature>
<dbReference type="Proteomes" id="UP000481087">
    <property type="component" value="Unassembled WGS sequence"/>
</dbReference>
<evidence type="ECO:0008006" key="4">
    <source>
        <dbReference type="Google" id="ProtNLM"/>
    </source>
</evidence>
<proteinExistence type="predicted"/>
<feature type="transmembrane region" description="Helical" evidence="1">
    <location>
        <begin position="37"/>
        <end position="56"/>
    </location>
</feature>
<keyword evidence="3" id="KW-1185">Reference proteome</keyword>
<dbReference type="AlphaFoldDB" id="A0A6L8VA09"/>
<dbReference type="RefSeq" id="WP_161411733.1">
    <property type="nucleotide sequence ID" value="NZ_WTUZ01000040.1"/>
</dbReference>
<feature type="transmembrane region" description="Helical" evidence="1">
    <location>
        <begin position="7"/>
        <end position="30"/>
    </location>
</feature>
<keyword evidence="1" id="KW-1133">Transmembrane helix</keyword>
<organism evidence="2 3">
    <name type="scientific">Paenibacillus silvestris</name>
    <dbReference type="NCBI Taxonomy" id="2606219"/>
    <lineage>
        <taxon>Bacteria</taxon>
        <taxon>Bacillati</taxon>
        <taxon>Bacillota</taxon>
        <taxon>Bacilli</taxon>
        <taxon>Bacillales</taxon>
        <taxon>Paenibacillaceae</taxon>
        <taxon>Paenibacillus</taxon>
    </lineage>
</organism>
<evidence type="ECO:0000256" key="1">
    <source>
        <dbReference type="SAM" id="Phobius"/>
    </source>
</evidence>
<keyword evidence="1" id="KW-0812">Transmembrane</keyword>
<name>A0A6L8VA09_9BACL</name>